<dbReference type="STRING" id="1250539.Ga0080574_TMP4217"/>
<dbReference type="RefSeq" id="WP_076704183.1">
    <property type="nucleotide sequence ID" value="NZ_CP015093.1"/>
</dbReference>
<accession>A0A1P8UYT3</accession>
<protein>
    <submittedName>
        <fullName evidence="1">Uncharacterized protein</fullName>
    </submittedName>
</protein>
<organism evidence="1 2">
    <name type="scientific">Salipiger abyssi</name>
    <dbReference type="NCBI Taxonomy" id="1250539"/>
    <lineage>
        <taxon>Bacteria</taxon>
        <taxon>Pseudomonadati</taxon>
        <taxon>Pseudomonadota</taxon>
        <taxon>Alphaproteobacteria</taxon>
        <taxon>Rhodobacterales</taxon>
        <taxon>Roseobacteraceae</taxon>
        <taxon>Salipiger</taxon>
    </lineage>
</organism>
<dbReference type="AlphaFoldDB" id="A0A1P8UYT3"/>
<proteinExistence type="predicted"/>
<name>A0A1P8UYT3_9RHOB</name>
<dbReference type="EMBL" id="CP015093">
    <property type="protein sequence ID" value="APZ54551.1"/>
    <property type="molecule type" value="Genomic_DNA"/>
</dbReference>
<evidence type="ECO:0000313" key="2">
    <source>
        <dbReference type="Proteomes" id="UP000187059"/>
    </source>
</evidence>
<keyword evidence="2" id="KW-1185">Reference proteome</keyword>
<dbReference type="Proteomes" id="UP000187059">
    <property type="component" value="Chromosome"/>
</dbReference>
<gene>
    <name evidence="1" type="ORF">Ga0080574_TMP4217</name>
</gene>
<dbReference type="KEGG" id="paby:Ga0080574_TMP4217"/>
<evidence type="ECO:0000313" key="1">
    <source>
        <dbReference type="EMBL" id="APZ54551.1"/>
    </source>
</evidence>
<reference evidence="1 2" key="1">
    <citation type="submission" date="2016-04" db="EMBL/GenBank/DDBJ databases">
        <title>Deep-sea bacteria in the southern Pacific.</title>
        <authorList>
            <person name="Tang K."/>
        </authorList>
    </citation>
    <scope>NUCLEOTIDE SEQUENCE [LARGE SCALE GENOMIC DNA]</scope>
    <source>
        <strain evidence="1 2">JLT2014</strain>
    </source>
</reference>
<dbReference type="OrthoDB" id="7868014at2"/>
<sequence length="217" mass="24850">MDDIDIRFFLAFLAPTLGFAIWFVKRVMDERAAEGERETARDNLVRALFAEIDFNTRDMEVFLEYSPSRAYLEKRFAQYPDLIPHITDARHTEIYRNRIREVHGITDGALHLTVNFYGLLEKIRVQVEGVQKPSFATLAPDARVRAVDVIVRTAWEAKLCGIKLLDDLDRDHRALKLKRFEGIGTVPGEELSLRMTALEEAIRAAKARHDIRPGEAG</sequence>